<dbReference type="OrthoDB" id="3831084at2"/>
<feature type="signal peptide" evidence="2">
    <location>
        <begin position="1"/>
        <end position="25"/>
    </location>
</feature>
<evidence type="ECO:0000256" key="1">
    <source>
        <dbReference type="SAM" id="Phobius"/>
    </source>
</evidence>
<gene>
    <name evidence="3" type="ORF">EV645_8300</name>
</gene>
<reference evidence="3 4" key="1">
    <citation type="journal article" date="2015" name="Stand. Genomic Sci.">
        <title>Genomic Encyclopedia of Bacterial and Archaeal Type Strains, Phase III: the genomes of soil and plant-associated and newly described type strains.</title>
        <authorList>
            <person name="Whitman W.B."/>
            <person name="Woyke T."/>
            <person name="Klenk H.P."/>
            <person name="Zhou Y."/>
            <person name="Lilburn T.G."/>
            <person name="Beck B.J."/>
            <person name="De Vos P."/>
            <person name="Vandamme P."/>
            <person name="Eisen J.A."/>
            <person name="Garrity G."/>
            <person name="Hugenholtz P."/>
            <person name="Kyrpides N.C."/>
        </authorList>
    </citation>
    <scope>NUCLEOTIDE SEQUENCE [LARGE SCALE GENOMIC DNA]</scope>
    <source>
        <strain evidence="3 4">VKM Ac-2540</strain>
    </source>
</reference>
<dbReference type="RefSeq" id="WP_130450647.1">
    <property type="nucleotide sequence ID" value="NZ_SHKR01000019.1"/>
</dbReference>
<evidence type="ECO:0000313" key="4">
    <source>
        <dbReference type="Proteomes" id="UP000292027"/>
    </source>
</evidence>
<feature type="chain" id="PRO_5020820957" evidence="2">
    <location>
        <begin position="26"/>
        <end position="89"/>
    </location>
</feature>
<dbReference type="EMBL" id="SHKR01000019">
    <property type="protein sequence ID" value="RZU01468.1"/>
    <property type="molecule type" value="Genomic_DNA"/>
</dbReference>
<proteinExistence type="predicted"/>
<accession>A0A4Q7VY07</accession>
<feature type="transmembrane region" description="Helical" evidence="1">
    <location>
        <begin position="59"/>
        <end position="80"/>
    </location>
</feature>
<evidence type="ECO:0000256" key="2">
    <source>
        <dbReference type="SAM" id="SignalP"/>
    </source>
</evidence>
<keyword evidence="1" id="KW-0472">Membrane</keyword>
<keyword evidence="1" id="KW-0812">Transmembrane</keyword>
<dbReference type="Proteomes" id="UP000292027">
    <property type="component" value="Unassembled WGS sequence"/>
</dbReference>
<organism evidence="3 4">
    <name type="scientific">Kribbella rubisoli</name>
    <dbReference type="NCBI Taxonomy" id="3075929"/>
    <lineage>
        <taxon>Bacteria</taxon>
        <taxon>Bacillati</taxon>
        <taxon>Actinomycetota</taxon>
        <taxon>Actinomycetes</taxon>
        <taxon>Propionibacteriales</taxon>
        <taxon>Kribbellaceae</taxon>
        <taxon>Kribbella</taxon>
    </lineage>
</organism>
<comment type="caution">
    <text evidence="3">The sequence shown here is derived from an EMBL/GenBank/DDBJ whole genome shotgun (WGS) entry which is preliminary data.</text>
</comment>
<protein>
    <submittedName>
        <fullName evidence="3">Uncharacterized protein</fullName>
    </submittedName>
</protein>
<keyword evidence="4" id="KW-1185">Reference proteome</keyword>
<dbReference type="AlphaFoldDB" id="A0A4Q7VY07"/>
<keyword evidence="2" id="KW-0732">Signal</keyword>
<evidence type="ECO:0000313" key="3">
    <source>
        <dbReference type="EMBL" id="RZU01468.1"/>
    </source>
</evidence>
<name>A0A4Q7VY07_9ACTN</name>
<sequence length="89" mass="9222">MKHICTFIAVPVVACGFAVAGAVQASAYPIDPEDDYRTPVVVVHDPGATIQVDDAVTEAVQAGASAIGGAGIALAVLWAYRRRHPAQVH</sequence>
<keyword evidence="1" id="KW-1133">Transmembrane helix</keyword>